<dbReference type="InterPro" id="IPR029058">
    <property type="entry name" value="AB_hydrolase_fold"/>
</dbReference>
<evidence type="ECO:0000313" key="2">
    <source>
        <dbReference type="EMBL" id="GHP08620.1"/>
    </source>
</evidence>
<dbReference type="Pfam" id="PF00975">
    <property type="entry name" value="Thioesterase"/>
    <property type="match status" value="1"/>
</dbReference>
<dbReference type="Gene3D" id="3.40.50.1820">
    <property type="entry name" value="alpha/beta hydrolase"/>
    <property type="match status" value="1"/>
</dbReference>
<dbReference type="AlphaFoldDB" id="A0A830HS94"/>
<evidence type="ECO:0000259" key="1">
    <source>
        <dbReference type="Pfam" id="PF00975"/>
    </source>
</evidence>
<organism evidence="2 3">
    <name type="scientific">Pycnococcus provasolii</name>
    <dbReference type="NCBI Taxonomy" id="41880"/>
    <lineage>
        <taxon>Eukaryota</taxon>
        <taxon>Viridiplantae</taxon>
        <taxon>Chlorophyta</taxon>
        <taxon>Pseudoscourfieldiophyceae</taxon>
        <taxon>Pseudoscourfieldiales</taxon>
        <taxon>Pycnococcaceae</taxon>
        <taxon>Pycnococcus</taxon>
    </lineage>
</organism>
<dbReference type="EMBL" id="BNJQ01000021">
    <property type="protein sequence ID" value="GHP08620.1"/>
    <property type="molecule type" value="Genomic_DNA"/>
</dbReference>
<dbReference type="OrthoDB" id="4509103at2759"/>
<evidence type="ECO:0000313" key="3">
    <source>
        <dbReference type="Proteomes" id="UP000660262"/>
    </source>
</evidence>
<dbReference type="Proteomes" id="UP000660262">
    <property type="component" value="Unassembled WGS sequence"/>
</dbReference>
<name>A0A830HS94_9CHLO</name>
<dbReference type="SUPFAM" id="SSF53474">
    <property type="entry name" value="alpha/beta-Hydrolases"/>
    <property type="match status" value="1"/>
</dbReference>
<proteinExistence type="predicted"/>
<gene>
    <name evidence="2" type="ORF">PPROV_000735700</name>
</gene>
<feature type="domain" description="Thioesterase" evidence="1">
    <location>
        <begin position="3"/>
        <end position="80"/>
    </location>
</feature>
<accession>A0A830HS94</accession>
<sequence>MAWDEWIATYVDAIKTKQKGGPYTLVGYSQGMHWCYAVGEALRKKGDQVAEMIILDPNFPAWNFADRVAKWDGPQVAAAMGAPQFVAKTFMGCFMVPSLKKGAKWETAAAREKTVSTALAAMDQIEEHIFKMDTKCKPGSVDAKWKGMMVAFELHFRFMHAPTIWEQLKTNIWTKIGML</sequence>
<protein>
    <recommendedName>
        <fullName evidence="1">Thioesterase domain-containing protein</fullName>
    </recommendedName>
</protein>
<comment type="caution">
    <text evidence="2">The sequence shown here is derived from an EMBL/GenBank/DDBJ whole genome shotgun (WGS) entry which is preliminary data.</text>
</comment>
<reference evidence="2" key="1">
    <citation type="submission" date="2020-10" db="EMBL/GenBank/DDBJ databases">
        <title>Unveiling of a novel bifunctional photoreceptor, Dualchrome1, isolated from a cosmopolitan green alga.</title>
        <authorList>
            <person name="Suzuki S."/>
            <person name="Kawachi M."/>
        </authorList>
    </citation>
    <scope>NUCLEOTIDE SEQUENCE</scope>
    <source>
        <strain evidence="2">NIES 2893</strain>
    </source>
</reference>
<keyword evidence="3" id="KW-1185">Reference proteome</keyword>
<dbReference type="InterPro" id="IPR001031">
    <property type="entry name" value="Thioesterase"/>
</dbReference>